<keyword evidence="10" id="KW-1185">Reference proteome</keyword>
<dbReference type="GO" id="GO:0008270">
    <property type="term" value="F:zinc ion binding"/>
    <property type="evidence" value="ECO:0007669"/>
    <property type="project" value="UniProtKB-KW"/>
</dbReference>
<evidence type="ECO:0000256" key="6">
    <source>
        <dbReference type="ARBA" id="ARBA00023242"/>
    </source>
</evidence>
<evidence type="ECO:0000313" key="9">
    <source>
        <dbReference type="EMBL" id="KFM59472.1"/>
    </source>
</evidence>
<dbReference type="Pfam" id="PF00096">
    <property type="entry name" value="zf-C2H2"/>
    <property type="match status" value="2"/>
</dbReference>
<evidence type="ECO:0000259" key="8">
    <source>
        <dbReference type="PROSITE" id="PS50157"/>
    </source>
</evidence>
<evidence type="ECO:0000256" key="2">
    <source>
        <dbReference type="ARBA" id="ARBA00022723"/>
    </source>
</evidence>
<dbReference type="SUPFAM" id="SSF57667">
    <property type="entry name" value="beta-beta-alpha zinc fingers"/>
    <property type="match status" value="2"/>
</dbReference>
<evidence type="ECO:0000313" key="10">
    <source>
        <dbReference type="Proteomes" id="UP000054359"/>
    </source>
</evidence>
<name>A0A087T2Y3_STEMI</name>
<dbReference type="InterPro" id="IPR036236">
    <property type="entry name" value="Znf_C2H2_sf"/>
</dbReference>
<gene>
    <name evidence="9" type="ORF">X975_25171</name>
</gene>
<keyword evidence="5" id="KW-0862">Zinc</keyword>
<dbReference type="PANTHER" id="PTHR24394:SF29">
    <property type="entry name" value="MYONEURIN"/>
    <property type="match status" value="1"/>
</dbReference>
<evidence type="ECO:0000256" key="5">
    <source>
        <dbReference type="ARBA" id="ARBA00022833"/>
    </source>
</evidence>
<feature type="domain" description="C2H2-type" evidence="8">
    <location>
        <begin position="99"/>
        <end position="123"/>
    </location>
</feature>
<dbReference type="PANTHER" id="PTHR24394">
    <property type="entry name" value="ZINC FINGER PROTEIN"/>
    <property type="match status" value="1"/>
</dbReference>
<dbReference type="EMBL" id="KK113149">
    <property type="protein sequence ID" value="KFM59472.1"/>
    <property type="molecule type" value="Genomic_DNA"/>
</dbReference>
<sequence>MDLYDKRISDLAFVLCYKKFGGGSTTERRNADVYFSSVKTKAYACHLCSYITWVVTNYKRHMRTHTGERPFSCFVCKRTFTQKHVLQTHLLLHADMKPYFCVTCNFQFRSSSALKRHKICLGH</sequence>
<feature type="domain" description="C2H2-type" evidence="8">
    <location>
        <begin position="71"/>
        <end position="98"/>
    </location>
</feature>
<reference evidence="9 10" key="1">
    <citation type="submission" date="2013-11" db="EMBL/GenBank/DDBJ databases">
        <title>Genome sequencing of Stegodyphus mimosarum.</title>
        <authorList>
            <person name="Bechsgaard J."/>
        </authorList>
    </citation>
    <scope>NUCLEOTIDE SEQUENCE [LARGE SCALE GENOMIC DNA]</scope>
</reference>
<dbReference type="OrthoDB" id="6478496at2759"/>
<protein>
    <submittedName>
        <fullName evidence="9">Zinc finger and BTB domain-containing protein 24</fullName>
    </submittedName>
</protein>
<dbReference type="GO" id="GO:0005634">
    <property type="term" value="C:nucleus"/>
    <property type="evidence" value="ECO:0007669"/>
    <property type="project" value="UniProtKB-SubCell"/>
</dbReference>
<dbReference type="AlphaFoldDB" id="A0A087T2Y3"/>
<evidence type="ECO:0000256" key="1">
    <source>
        <dbReference type="ARBA" id="ARBA00004123"/>
    </source>
</evidence>
<evidence type="ECO:0000256" key="3">
    <source>
        <dbReference type="ARBA" id="ARBA00022737"/>
    </source>
</evidence>
<accession>A0A087T2Y3</accession>
<organism evidence="9 10">
    <name type="scientific">Stegodyphus mimosarum</name>
    <name type="common">African social velvet spider</name>
    <dbReference type="NCBI Taxonomy" id="407821"/>
    <lineage>
        <taxon>Eukaryota</taxon>
        <taxon>Metazoa</taxon>
        <taxon>Ecdysozoa</taxon>
        <taxon>Arthropoda</taxon>
        <taxon>Chelicerata</taxon>
        <taxon>Arachnida</taxon>
        <taxon>Araneae</taxon>
        <taxon>Araneomorphae</taxon>
        <taxon>Entelegynae</taxon>
        <taxon>Eresoidea</taxon>
        <taxon>Eresidae</taxon>
        <taxon>Stegodyphus</taxon>
    </lineage>
</organism>
<dbReference type="SMART" id="SM00355">
    <property type="entry name" value="ZnF_C2H2"/>
    <property type="match status" value="3"/>
</dbReference>
<keyword evidence="3" id="KW-0677">Repeat</keyword>
<keyword evidence="4 7" id="KW-0863">Zinc-finger</keyword>
<dbReference type="FunFam" id="3.30.160.60:FF:000624">
    <property type="entry name" value="zinc finger protein 697"/>
    <property type="match status" value="1"/>
</dbReference>
<evidence type="ECO:0000256" key="7">
    <source>
        <dbReference type="PROSITE-ProRule" id="PRU00042"/>
    </source>
</evidence>
<keyword evidence="2" id="KW-0479">Metal-binding</keyword>
<keyword evidence="6" id="KW-0539">Nucleus</keyword>
<feature type="non-terminal residue" evidence="9">
    <location>
        <position position="123"/>
    </location>
</feature>
<dbReference type="Gene3D" id="3.30.160.60">
    <property type="entry name" value="Classic Zinc Finger"/>
    <property type="match status" value="3"/>
</dbReference>
<proteinExistence type="predicted"/>
<dbReference type="GO" id="GO:0000981">
    <property type="term" value="F:DNA-binding transcription factor activity, RNA polymerase II-specific"/>
    <property type="evidence" value="ECO:0007669"/>
    <property type="project" value="TreeGrafter"/>
</dbReference>
<dbReference type="Proteomes" id="UP000054359">
    <property type="component" value="Unassembled WGS sequence"/>
</dbReference>
<comment type="subcellular location">
    <subcellularLocation>
        <location evidence="1">Nucleus</location>
    </subcellularLocation>
</comment>
<evidence type="ECO:0000256" key="4">
    <source>
        <dbReference type="ARBA" id="ARBA00022771"/>
    </source>
</evidence>
<dbReference type="PROSITE" id="PS00028">
    <property type="entry name" value="ZINC_FINGER_C2H2_1"/>
    <property type="match status" value="2"/>
</dbReference>
<dbReference type="STRING" id="407821.A0A087T2Y3"/>
<feature type="domain" description="C2H2-type" evidence="8">
    <location>
        <begin position="43"/>
        <end position="70"/>
    </location>
</feature>
<dbReference type="PROSITE" id="PS50157">
    <property type="entry name" value="ZINC_FINGER_C2H2_2"/>
    <property type="match status" value="3"/>
</dbReference>
<dbReference type="InterPro" id="IPR013087">
    <property type="entry name" value="Znf_C2H2_type"/>
</dbReference>